<dbReference type="Pfam" id="PF14257">
    <property type="entry name" value="DUF4349"/>
    <property type="match status" value="1"/>
</dbReference>
<organism evidence="3 4">
    <name type="scientific">Candidatus Beckwithbacteria bacterium CG23_combo_of_CG06-09_8_20_14_all_34_8</name>
    <dbReference type="NCBI Taxonomy" id="1974497"/>
    <lineage>
        <taxon>Bacteria</taxon>
        <taxon>Candidatus Beckwithiibacteriota</taxon>
    </lineage>
</organism>
<evidence type="ECO:0000259" key="2">
    <source>
        <dbReference type="Pfam" id="PF14257"/>
    </source>
</evidence>
<comment type="caution">
    <text evidence="3">The sequence shown here is derived from an EMBL/GenBank/DDBJ whole genome shotgun (WGS) entry which is preliminary data.</text>
</comment>
<name>A0A2H0B6Y4_9BACT</name>
<keyword evidence="1" id="KW-0812">Transmembrane</keyword>
<dbReference type="Proteomes" id="UP000229459">
    <property type="component" value="Unassembled WGS sequence"/>
</dbReference>
<dbReference type="EMBL" id="PCSR01000027">
    <property type="protein sequence ID" value="PIP53406.1"/>
    <property type="molecule type" value="Genomic_DNA"/>
</dbReference>
<evidence type="ECO:0000313" key="3">
    <source>
        <dbReference type="EMBL" id="PIP53406.1"/>
    </source>
</evidence>
<feature type="transmembrane region" description="Helical" evidence="1">
    <location>
        <begin position="279"/>
        <end position="300"/>
    </location>
</feature>
<dbReference type="AlphaFoldDB" id="A0A2H0B6Y4"/>
<feature type="domain" description="DUF4349" evidence="2">
    <location>
        <begin position="88"/>
        <end position="297"/>
    </location>
</feature>
<gene>
    <name evidence="3" type="ORF">COX08_01165</name>
</gene>
<dbReference type="InterPro" id="IPR025645">
    <property type="entry name" value="DUF4349"/>
</dbReference>
<sequence>MHKFFEWIKRNKLTSVLIVVVLFLITGRSPFYILNNLSSSTRSMSVGSYGAVPMADTFEMSAPSTALKSIGIANRYQQAAPAPEVTDRMVVSNSYLSLVVKDVTASVKQMTDYVTSVGGYMVNSNISRPEEGGTGTLTVRVPSKQLDTILQELKNKAVKVVSQNLEGTDVTDQFVDNQARLSILEGNKARFEEIMKNAVTVDEILKVQNQIFSLQSQIDSIKGQQNYLAKTAEMAKITIYLSTDELALPYAPVNTFRPEVVFKMAIRHLIGSLQSLATMAIWIGVYAVIWVPVLVIIIIIKKRRKQIKPPSFK</sequence>
<evidence type="ECO:0000256" key="1">
    <source>
        <dbReference type="SAM" id="Phobius"/>
    </source>
</evidence>
<keyword evidence="1" id="KW-1133">Transmembrane helix</keyword>
<evidence type="ECO:0000313" key="4">
    <source>
        <dbReference type="Proteomes" id="UP000229459"/>
    </source>
</evidence>
<accession>A0A2H0B6Y4</accession>
<proteinExistence type="predicted"/>
<reference evidence="3 4" key="1">
    <citation type="submission" date="2017-09" db="EMBL/GenBank/DDBJ databases">
        <title>Depth-based differentiation of microbial function through sediment-hosted aquifers and enrichment of novel symbionts in the deep terrestrial subsurface.</title>
        <authorList>
            <person name="Probst A.J."/>
            <person name="Ladd B."/>
            <person name="Jarett J.K."/>
            <person name="Geller-Mcgrath D.E."/>
            <person name="Sieber C.M."/>
            <person name="Emerson J.B."/>
            <person name="Anantharaman K."/>
            <person name="Thomas B.C."/>
            <person name="Malmstrom R."/>
            <person name="Stieglmeier M."/>
            <person name="Klingl A."/>
            <person name="Woyke T."/>
            <person name="Ryan C.M."/>
            <person name="Banfield J.F."/>
        </authorList>
    </citation>
    <scope>NUCLEOTIDE SEQUENCE [LARGE SCALE GENOMIC DNA]</scope>
    <source>
        <strain evidence="3">CG23_combo_of_CG06-09_8_20_14_all_34_8</strain>
    </source>
</reference>
<keyword evidence="1" id="KW-0472">Membrane</keyword>
<protein>
    <recommendedName>
        <fullName evidence="2">DUF4349 domain-containing protein</fullName>
    </recommendedName>
</protein>